<evidence type="ECO:0000313" key="1">
    <source>
        <dbReference type="EMBL" id="TKR70162.1"/>
    </source>
</evidence>
<dbReference type="AlphaFoldDB" id="A0A4U5MLG7"/>
<organism evidence="1 2">
    <name type="scientific">Steinernema carpocapsae</name>
    <name type="common">Entomopathogenic nematode</name>
    <dbReference type="NCBI Taxonomy" id="34508"/>
    <lineage>
        <taxon>Eukaryota</taxon>
        <taxon>Metazoa</taxon>
        <taxon>Ecdysozoa</taxon>
        <taxon>Nematoda</taxon>
        <taxon>Chromadorea</taxon>
        <taxon>Rhabditida</taxon>
        <taxon>Tylenchina</taxon>
        <taxon>Panagrolaimomorpha</taxon>
        <taxon>Strongyloidoidea</taxon>
        <taxon>Steinernematidae</taxon>
        <taxon>Steinernema</taxon>
    </lineage>
</organism>
<sequence>MHVIEAGGLDVISNITFMVRFKSGVCIDFEAPDFDTSEGSGATFLPNYGLLMMRNRLIFTLSTHLMAT</sequence>
<reference evidence="1 2" key="1">
    <citation type="journal article" date="2015" name="Genome Biol.">
        <title>Comparative genomics of Steinernema reveals deeply conserved gene regulatory networks.</title>
        <authorList>
            <person name="Dillman A.R."/>
            <person name="Macchietto M."/>
            <person name="Porter C.F."/>
            <person name="Rogers A."/>
            <person name="Williams B."/>
            <person name="Antoshechkin I."/>
            <person name="Lee M.M."/>
            <person name="Goodwin Z."/>
            <person name="Lu X."/>
            <person name="Lewis E.E."/>
            <person name="Goodrich-Blair H."/>
            <person name="Stock S.P."/>
            <person name="Adams B.J."/>
            <person name="Sternberg P.W."/>
            <person name="Mortazavi A."/>
        </authorList>
    </citation>
    <scope>NUCLEOTIDE SEQUENCE [LARGE SCALE GENOMIC DNA]</scope>
    <source>
        <strain evidence="1 2">ALL</strain>
    </source>
</reference>
<keyword evidence="2" id="KW-1185">Reference proteome</keyword>
<reference evidence="1 2" key="2">
    <citation type="journal article" date="2019" name="G3 (Bethesda)">
        <title>Hybrid Assembly of the Genome of the Entomopathogenic Nematode Steinernema carpocapsae Identifies the X-Chromosome.</title>
        <authorList>
            <person name="Serra L."/>
            <person name="Macchietto M."/>
            <person name="Macias-Munoz A."/>
            <person name="McGill C.J."/>
            <person name="Rodriguez I.M."/>
            <person name="Rodriguez B."/>
            <person name="Murad R."/>
            <person name="Mortazavi A."/>
        </authorList>
    </citation>
    <scope>NUCLEOTIDE SEQUENCE [LARGE SCALE GENOMIC DNA]</scope>
    <source>
        <strain evidence="1 2">ALL</strain>
    </source>
</reference>
<evidence type="ECO:0000313" key="2">
    <source>
        <dbReference type="Proteomes" id="UP000298663"/>
    </source>
</evidence>
<gene>
    <name evidence="1" type="ORF">L596_022220</name>
</gene>
<proteinExistence type="predicted"/>
<name>A0A4U5MLG7_STECR</name>
<dbReference type="EMBL" id="AZBU02000007">
    <property type="protein sequence ID" value="TKR70162.1"/>
    <property type="molecule type" value="Genomic_DNA"/>
</dbReference>
<dbReference type="Proteomes" id="UP000298663">
    <property type="component" value="Unassembled WGS sequence"/>
</dbReference>
<protein>
    <submittedName>
        <fullName evidence="1">Uncharacterized protein</fullName>
    </submittedName>
</protein>
<comment type="caution">
    <text evidence="1">The sequence shown here is derived from an EMBL/GenBank/DDBJ whole genome shotgun (WGS) entry which is preliminary data.</text>
</comment>
<accession>A0A4U5MLG7</accession>